<organism evidence="2 3">
    <name type="scientific">Paraphaeosphaeria minitans</name>
    <dbReference type="NCBI Taxonomy" id="565426"/>
    <lineage>
        <taxon>Eukaryota</taxon>
        <taxon>Fungi</taxon>
        <taxon>Dikarya</taxon>
        <taxon>Ascomycota</taxon>
        <taxon>Pezizomycotina</taxon>
        <taxon>Dothideomycetes</taxon>
        <taxon>Pleosporomycetidae</taxon>
        <taxon>Pleosporales</taxon>
        <taxon>Massarineae</taxon>
        <taxon>Didymosphaeriaceae</taxon>
        <taxon>Paraphaeosphaeria</taxon>
    </lineage>
</organism>
<feature type="compositionally biased region" description="Basic and acidic residues" evidence="1">
    <location>
        <begin position="36"/>
        <end position="48"/>
    </location>
</feature>
<reference evidence="2" key="1">
    <citation type="journal article" date="2020" name="Mol. Plant Microbe Interact.">
        <title>Genome Sequence of the Biocontrol Agent Coniothyrium minitans strain Conio (IMI 134523).</title>
        <authorList>
            <person name="Patel D."/>
            <person name="Shittu T.A."/>
            <person name="Baroncelli R."/>
            <person name="Muthumeenakshi S."/>
            <person name="Osborne T.H."/>
            <person name="Janganan T.K."/>
            <person name="Sreenivasaprasad S."/>
        </authorList>
    </citation>
    <scope>NUCLEOTIDE SEQUENCE</scope>
    <source>
        <strain evidence="2">Conio</strain>
    </source>
</reference>
<accession>A0A9P6GCB6</accession>
<feature type="region of interest" description="Disordered" evidence="1">
    <location>
        <begin position="1"/>
        <end position="121"/>
    </location>
</feature>
<evidence type="ECO:0000313" key="2">
    <source>
        <dbReference type="EMBL" id="KAF9732508.1"/>
    </source>
</evidence>
<evidence type="ECO:0000256" key="1">
    <source>
        <dbReference type="SAM" id="MobiDB-lite"/>
    </source>
</evidence>
<proteinExistence type="predicted"/>
<feature type="compositionally biased region" description="Polar residues" evidence="1">
    <location>
        <begin position="1"/>
        <end position="15"/>
    </location>
</feature>
<evidence type="ECO:0000313" key="3">
    <source>
        <dbReference type="Proteomes" id="UP000756921"/>
    </source>
</evidence>
<protein>
    <submittedName>
        <fullName evidence="2">Uncharacterized protein</fullName>
    </submittedName>
</protein>
<dbReference type="AlphaFoldDB" id="A0A9P6GCB6"/>
<feature type="compositionally biased region" description="Low complexity" evidence="1">
    <location>
        <begin position="91"/>
        <end position="108"/>
    </location>
</feature>
<name>A0A9P6GCB6_9PLEO</name>
<dbReference type="Proteomes" id="UP000756921">
    <property type="component" value="Unassembled WGS sequence"/>
</dbReference>
<sequence>MAANNDNNSRPQPSHQKPKHPRDKTGKVYTTLPADEAVRRDRDGRMMEALRSGFSALNQSPAAYLAPMPSNPDPNPNIDINTNTQPPPSPTQTHPHTQPTTTTTSHPPATRPAVTPTEFDSKLRDINLATVDGRTITAYE</sequence>
<gene>
    <name evidence="2" type="ORF">PMIN01_09366</name>
</gene>
<keyword evidence="3" id="KW-1185">Reference proteome</keyword>
<dbReference type="EMBL" id="WJXW01000010">
    <property type="protein sequence ID" value="KAF9732508.1"/>
    <property type="molecule type" value="Genomic_DNA"/>
</dbReference>
<comment type="caution">
    <text evidence="2">The sequence shown here is derived from an EMBL/GenBank/DDBJ whole genome shotgun (WGS) entry which is preliminary data.</text>
</comment>